<evidence type="ECO:0000256" key="5">
    <source>
        <dbReference type="PIRSR" id="PIRSR038994-1"/>
    </source>
</evidence>
<sequence length="380" mass="41843">MERTIVGKHYKDKSTIGIGLLNGYIKSISKYPRKEELEMVGPGFVDLQINGFNGVDFNQGGLSPGQVVKLTKDLWSEGVTTYYPTLITNDTVKIHAAIKCIIKACENPLVADSIGGIHLEGPFLSKKDGPRGAHPLNFVQAPNWNLFCEWQNTAKGRIKLITISPEWPDSGKFIDKCVSSGVKVAIGHTAASEEQIAEAVQAGAIMSTHLGNATHLTLPRHSNYIWDQLANENLWCSLIADGFHLPVSILKVFLKVKNTKSVLVSDSTKFAGLPPGIYNSHIGGDIELTKNGRLQIINRPEMLAGSAKTLRWCIEHLVNNEITSLEYALEMASLKPIEVMEISNGFETNKKADLIVFEYVKGNLKILKTIKSGEVVYEYP</sequence>
<dbReference type="PIRSF" id="PIRSF038994">
    <property type="entry name" value="NagA"/>
    <property type="match status" value="1"/>
</dbReference>
<dbReference type="EMBL" id="LT670848">
    <property type="protein sequence ID" value="SHM89126.1"/>
    <property type="molecule type" value="Genomic_DNA"/>
</dbReference>
<name>A0A1M7MFH2_9FLAO</name>
<dbReference type="AlphaFoldDB" id="A0A1M7MFH2"/>
<dbReference type="PANTHER" id="PTHR11113:SF14">
    <property type="entry name" value="N-ACETYLGLUCOSAMINE-6-PHOSPHATE DEACETYLASE"/>
    <property type="match status" value="1"/>
</dbReference>
<feature type="binding site" evidence="7">
    <location>
        <position position="120"/>
    </location>
    <ligand>
        <name>Zn(2+)</name>
        <dbReference type="ChEBI" id="CHEBI:29105"/>
    </ligand>
</feature>
<protein>
    <submittedName>
        <fullName evidence="9">N-acetylglucosamine-6-phosphate deacetylase</fullName>
    </submittedName>
</protein>
<feature type="active site" description="Proton donor/acceptor" evidence="5">
    <location>
        <position position="266"/>
    </location>
</feature>
<comment type="cofactor">
    <cofactor evidence="7">
        <name>a divalent metal cation</name>
        <dbReference type="ChEBI" id="CHEBI:60240"/>
    </cofactor>
    <text evidence="7">Binds 1 divalent metal cation per subunit.</text>
</comment>
<keyword evidence="2 7" id="KW-0479">Metal-binding</keyword>
<feature type="domain" description="Amidohydrolase-related" evidence="8">
    <location>
        <begin position="40"/>
        <end position="376"/>
    </location>
</feature>
<proteinExistence type="inferred from homology"/>
<reference evidence="10" key="1">
    <citation type="submission" date="2016-11" db="EMBL/GenBank/DDBJ databases">
        <authorList>
            <person name="Varghese N."/>
            <person name="Submissions S."/>
        </authorList>
    </citation>
    <scope>NUCLEOTIDE SEQUENCE [LARGE SCALE GENOMIC DNA]</scope>
    <source>
        <strain evidence="10">ACAM 48</strain>
    </source>
</reference>
<keyword evidence="3 4" id="KW-0378">Hydrolase</keyword>
<dbReference type="InterPro" id="IPR032466">
    <property type="entry name" value="Metal_Hydrolase"/>
</dbReference>
<feature type="binding site" evidence="7">
    <location>
        <position position="188"/>
    </location>
    <ligand>
        <name>Zn(2+)</name>
        <dbReference type="ChEBI" id="CHEBI:29105"/>
    </ligand>
</feature>
<feature type="binding site" evidence="6">
    <location>
        <begin position="212"/>
        <end position="213"/>
    </location>
    <ligand>
        <name>substrate</name>
    </ligand>
</feature>
<dbReference type="PANTHER" id="PTHR11113">
    <property type="entry name" value="N-ACETYLGLUCOSAMINE-6-PHOSPHATE DEACETYLASE"/>
    <property type="match status" value="1"/>
</dbReference>
<dbReference type="GO" id="GO:0008448">
    <property type="term" value="F:N-acetylglucosamine-6-phosphate deacetylase activity"/>
    <property type="evidence" value="ECO:0007669"/>
    <property type="project" value="InterPro"/>
</dbReference>
<dbReference type="SUPFAM" id="SSF51556">
    <property type="entry name" value="Metallo-dependent hydrolases"/>
    <property type="match status" value="1"/>
</dbReference>
<dbReference type="Pfam" id="PF01979">
    <property type="entry name" value="Amidohydro_1"/>
    <property type="match status" value="1"/>
</dbReference>
<evidence type="ECO:0000313" key="10">
    <source>
        <dbReference type="Proteomes" id="UP000190235"/>
    </source>
</evidence>
<evidence type="ECO:0000256" key="4">
    <source>
        <dbReference type="PIRNR" id="PIRNR038994"/>
    </source>
</evidence>
<dbReference type="Proteomes" id="UP000190235">
    <property type="component" value="Chromosome I"/>
</dbReference>
<accession>A0A1M7MFH2</accession>
<evidence type="ECO:0000259" key="8">
    <source>
        <dbReference type="Pfam" id="PF01979"/>
    </source>
</evidence>
<gene>
    <name evidence="9" type="ORF">SAMN05878281_2434</name>
</gene>
<feature type="binding site" evidence="6">
    <location>
        <position position="244"/>
    </location>
    <ligand>
        <name>substrate</name>
    </ligand>
</feature>
<dbReference type="GO" id="GO:0046872">
    <property type="term" value="F:metal ion binding"/>
    <property type="evidence" value="ECO:0007669"/>
    <property type="project" value="UniProtKB-KW"/>
</dbReference>
<evidence type="ECO:0000256" key="3">
    <source>
        <dbReference type="ARBA" id="ARBA00022801"/>
    </source>
</evidence>
<feature type="binding site" evidence="6">
    <location>
        <begin position="303"/>
        <end position="305"/>
    </location>
    <ligand>
        <name>substrate</name>
    </ligand>
</feature>
<evidence type="ECO:0000256" key="2">
    <source>
        <dbReference type="ARBA" id="ARBA00022723"/>
    </source>
</evidence>
<evidence type="ECO:0000313" key="9">
    <source>
        <dbReference type="EMBL" id="SHM89126.1"/>
    </source>
</evidence>
<feature type="binding site" evidence="6">
    <location>
        <position position="133"/>
    </location>
    <ligand>
        <name>substrate</name>
    </ligand>
</feature>
<organism evidence="9 10">
    <name type="scientific">Salegentibacter salegens</name>
    <dbReference type="NCBI Taxonomy" id="143223"/>
    <lineage>
        <taxon>Bacteria</taxon>
        <taxon>Pseudomonadati</taxon>
        <taxon>Bacteroidota</taxon>
        <taxon>Flavobacteriia</taxon>
        <taxon>Flavobacteriales</taxon>
        <taxon>Flavobacteriaceae</taxon>
        <taxon>Salegentibacter</taxon>
    </lineage>
</organism>
<feature type="binding site" evidence="7">
    <location>
        <position position="209"/>
    </location>
    <ligand>
        <name>Zn(2+)</name>
        <dbReference type="ChEBI" id="CHEBI:29105"/>
    </ligand>
</feature>
<dbReference type="OrthoDB" id="9776488at2"/>
<dbReference type="GO" id="GO:0006046">
    <property type="term" value="P:N-acetylglucosamine catabolic process"/>
    <property type="evidence" value="ECO:0007669"/>
    <property type="project" value="TreeGrafter"/>
</dbReference>
<dbReference type="RefSeq" id="WP_106197094.1">
    <property type="nucleotide sequence ID" value="NZ_LT670848.1"/>
</dbReference>
<dbReference type="STRING" id="143223.SAMN05878281_2434"/>
<evidence type="ECO:0000256" key="7">
    <source>
        <dbReference type="PIRSR" id="PIRSR038994-3"/>
    </source>
</evidence>
<dbReference type="InterPro" id="IPR006680">
    <property type="entry name" value="Amidohydro-rel"/>
</dbReference>
<feature type="binding site" evidence="6">
    <location>
        <position position="220"/>
    </location>
    <ligand>
        <name>substrate</name>
    </ligand>
</feature>
<dbReference type="Gene3D" id="3.20.20.140">
    <property type="entry name" value="Metal-dependent hydrolases"/>
    <property type="match status" value="1"/>
</dbReference>
<dbReference type="InterPro" id="IPR003764">
    <property type="entry name" value="GlcNAc_6-P_deAcase"/>
</dbReference>
<evidence type="ECO:0000256" key="1">
    <source>
        <dbReference type="ARBA" id="ARBA00010716"/>
    </source>
</evidence>
<keyword evidence="4" id="KW-0119">Carbohydrate metabolism</keyword>
<comment type="similarity">
    <text evidence="1 4">Belongs to the metallo-dependent hydrolases superfamily. NagA family.</text>
</comment>
<keyword evidence="10" id="KW-1185">Reference proteome</keyword>
<evidence type="ECO:0000256" key="6">
    <source>
        <dbReference type="PIRSR" id="PIRSR038994-2"/>
    </source>
</evidence>